<evidence type="ECO:0000313" key="3">
    <source>
        <dbReference type="Proteomes" id="UP001497453"/>
    </source>
</evidence>
<name>A0ABP1CKK1_9APHY</name>
<evidence type="ECO:0000313" key="2">
    <source>
        <dbReference type="EMBL" id="CAL1696230.1"/>
    </source>
</evidence>
<keyword evidence="1" id="KW-0472">Membrane</keyword>
<reference evidence="3" key="1">
    <citation type="submission" date="2024-04" db="EMBL/GenBank/DDBJ databases">
        <authorList>
            <person name="Shaw F."/>
            <person name="Minotto A."/>
        </authorList>
    </citation>
    <scope>NUCLEOTIDE SEQUENCE [LARGE SCALE GENOMIC DNA]</scope>
</reference>
<sequence length="345" mass="37622">MSDPAWAPVNETASDIWGEEANIDGVAIATTAYGVHLTLFFLCFNLLWDSRKRQPTYAYSFLAYISALVVFGSIGIGATVKFNQETYVNNRNFPGGPEAYNVEEYGVPYSIVGTGAYIVNSWLQDGLLIYRFYIMWGGHWLSMTIPLLVYLVSIIMSCFLLAQLVHPGGTIWQASSVNFALGYWSTSIAMSVLLTLLIIARLLYARYRLRNMLSSAHLAPFLSVSAMLVESAALYTAFALPFIITYAKGNSANFLFLAPLGQIQSIAPLLIILRVAQGRAATRATMQETITKIGEGMRFADGTQVSVPSATAIELYSIGTPGGEASTATVKASSALSEYNYDQPL</sequence>
<feature type="transmembrane region" description="Helical" evidence="1">
    <location>
        <begin position="182"/>
        <end position="204"/>
    </location>
</feature>
<feature type="transmembrane region" description="Helical" evidence="1">
    <location>
        <begin position="107"/>
        <end position="128"/>
    </location>
</feature>
<gene>
    <name evidence="2" type="ORF">GFSPODELE1_LOCUS1099</name>
</gene>
<keyword evidence="1" id="KW-1133">Transmembrane helix</keyword>
<feature type="transmembrane region" description="Helical" evidence="1">
    <location>
        <begin position="216"/>
        <end position="244"/>
    </location>
</feature>
<dbReference type="Proteomes" id="UP001497453">
    <property type="component" value="Chromosome 1"/>
</dbReference>
<dbReference type="EMBL" id="OZ037944">
    <property type="protein sequence ID" value="CAL1696230.1"/>
    <property type="molecule type" value="Genomic_DNA"/>
</dbReference>
<protein>
    <submittedName>
        <fullName evidence="2">Uncharacterized protein</fullName>
    </submittedName>
</protein>
<keyword evidence="1" id="KW-0812">Transmembrane</keyword>
<organism evidence="2 3">
    <name type="scientific">Somion occarium</name>
    <dbReference type="NCBI Taxonomy" id="3059160"/>
    <lineage>
        <taxon>Eukaryota</taxon>
        <taxon>Fungi</taxon>
        <taxon>Dikarya</taxon>
        <taxon>Basidiomycota</taxon>
        <taxon>Agaricomycotina</taxon>
        <taxon>Agaricomycetes</taxon>
        <taxon>Polyporales</taxon>
        <taxon>Cerrenaceae</taxon>
        <taxon>Somion</taxon>
    </lineage>
</organism>
<feature type="transmembrane region" description="Helical" evidence="1">
    <location>
        <begin position="140"/>
        <end position="162"/>
    </location>
</feature>
<proteinExistence type="predicted"/>
<keyword evidence="3" id="KW-1185">Reference proteome</keyword>
<feature type="transmembrane region" description="Helical" evidence="1">
    <location>
        <begin position="59"/>
        <end position="80"/>
    </location>
</feature>
<evidence type="ECO:0000256" key="1">
    <source>
        <dbReference type="SAM" id="Phobius"/>
    </source>
</evidence>
<accession>A0ABP1CKK1</accession>
<feature type="transmembrane region" description="Helical" evidence="1">
    <location>
        <begin position="256"/>
        <end position="276"/>
    </location>
</feature>
<feature type="transmembrane region" description="Helical" evidence="1">
    <location>
        <begin position="26"/>
        <end position="47"/>
    </location>
</feature>